<dbReference type="Gene3D" id="3.40.50.1820">
    <property type="entry name" value="alpha/beta hydrolase"/>
    <property type="match status" value="1"/>
</dbReference>
<dbReference type="InterPro" id="IPR050300">
    <property type="entry name" value="GDXG_lipolytic_enzyme"/>
</dbReference>
<dbReference type="InterPro" id="IPR013094">
    <property type="entry name" value="AB_hydrolase_3"/>
</dbReference>
<dbReference type="AlphaFoldDB" id="A0A1B2F5W1"/>
<comment type="similarity">
    <text evidence="1">Belongs to the 'GDXG' lipolytic enzyme family.</text>
</comment>
<dbReference type="Pfam" id="PF07859">
    <property type="entry name" value="Abhydrolase_3"/>
    <property type="match status" value="1"/>
</dbReference>
<keyword evidence="2" id="KW-0378">Hydrolase</keyword>
<dbReference type="PROSITE" id="PS01173">
    <property type="entry name" value="LIPASE_GDXG_HIS"/>
    <property type="match status" value="1"/>
</dbReference>
<dbReference type="InterPro" id="IPR029058">
    <property type="entry name" value="AB_hydrolase_fold"/>
</dbReference>
<dbReference type="RefSeq" id="WP_070094312.1">
    <property type="nucleotide sequence ID" value="NZ_CP016634.1"/>
</dbReference>
<dbReference type="FunFam" id="3.40.50.1820:FF:000089">
    <property type="entry name" value="Alpha/beta hydrolase"/>
    <property type="match status" value="1"/>
</dbReference>
<dbReference type="GO" id="GO:0016787">
    <property type="term" value="F:hydrolase activity"/>
    <property type="evidence" value="ECO:0007669"/>
    <property type="project" value="UniProtKB-KW"/>
</dbReference>
<proteinExistence type="inferred from homology"/>
<dbReference type="PANTHER" id="PTHR48081:SF8">
    <property type="entry name" value="ALPHA_BETA HYDROLASE FOLD-3 DOMAIN-CONTAINING PROTEIN-RELATED"/>
    <property type="match status" value="1"/>
</dbReference>
<evidence type="ECO:0000259" key="4">
    <source>
        <dbReference type="Pfam" id="PF07859"/>
    </source>
</evidence>
<dbReference type="InterPro" id="IPR033140">
    <property type="entry name" value="Lipase_GDXG_put_SER_AS"/>
</dbReference>
<feature type="domain" description="Alpha/beta hydrolase fold-3" evidence="4">
    <location>
        <begin position="77"/>
        <end position="283"/>
    </location>
</feature>
<dbReference type="PROSITE" id="PS01174">
    <property type="entry name" value="LIPASE_GDXG_SER"/>
    <property type="match status" value="1"/>
</dbReference>
<dbReference type="PANTHER" id="PTHR48081">
    <property type="entry name" value="AB HYDROLASE SUPERFAMILY PROTEIN C4A8.06C"/>
    <property type="match status" value="1"/>
</dbReference>
<evidence type="ECO:0000256" key="3">
    <source>
        <dbReference type="PROSITE-ProRule" id="PRU10038"/>
    </source>
</evidence>
<name>A0A1B2F5W1_PSEPU</name>
<gene>
    <name evidence="5" type="primary">nlhH_2</name>
    <name evidence="5" type="ORF">IEC33019_2010</name>
</gene>
<sequence length="308" mass="33214">MPLDTQMAAVLQGFTAQGEPDYATLDAVQYRLHADNLMPPLPGADMAEVRDLQVAGAAGLLPARLYRPVARDDLPLLVFFHGGGFVIGNLDTHDNLCRALALETSAVVVSVGYRLAPEARFPAAPEDCYAATCWLVEQADALGVDARRLAVAGDSAGGNLAIAVSRLARERQGPAIRHQCLFYPVTDAACDSASYRDFAEGYLLSRAMMGWFWAQYLERAEQGTDPLVSPLRDEYLQGLPTTTLLTAEYDPLRDEGEAFAERLQAAGVAVRLQRCEGMVHGFISMAPFVEAAARALQGAAADIRRALS</sequence>
<evidence type="ECO:0000313" key="5">
    <source>
        <dbReference type="EMBL" id="ANY87571.1"/>
    </source>
</evidence>
<reference evidence="5" key="1">
    <citation type="submission" date="2016-07" db="EMBL/GenBank/DDBJ databases">
        <title>New class B carbapenemase carried by novel plasmid in Pseudomonas putida enviromental strain in eastern Amazonia.</title>
        <authorList>
            <person name="Souza C.O."/>
            <person name="Lima K.V."/>
            <person name="Brasiliense D.M."/>
            <person name="Perez-Chaparro P.J."/>
            <person name="Mamizuka E.M."/>
            <person name="Lima M.O."/>
            <person name="Lima L.N."/>
            <person name="McCulloch J.A."/>
        </authorList>
    </citation>
    <scope>NUCLEOTIDE SEQUENCE [LARGE SCALE GENOMIC DNA]</scope>
    <source>
        <strain evidence="5">IEC33019</strain>
    </source>
</reference>
<dbReference type="ESTHER" id="psepu-a0a1b2f5w1">
    <property type="family name" value="Hormone-sensitive_lipase_like"/>
</dbReference>
<evidence type="ECO:0000256" key="2">
    <source>
        <dbReference type="ARBA" id="ARBA00022801"/>
    </source>
</evidence>
<protein>
    <submittedName>
        <fullName evidence="5">Carboxylesterase NlhH</fullName>
    </submittedName>
</protein>
<dbReference type="EMBL" id="CP016634">
    <property type="protein sequence ID" value="ANY87571.1"/>
    <property type="molecule type" value="Genomic_DNA"/>
</dbReference>
<feature type="active site" evidence="3">
    <location>
        <position position="155"/>
    </location>
</feature>
<dbReference type="SUPFAM" id="SSF53474">
    <property type="entry name" value="alpha/beta-Hydrolases"/>
    <property type="match status" value="1"/>
</dbReference>
<accession>A0A1B2F5W1</accession>
<dbReference type="InterPro" id="IPR002168">
    <property type="entry name" value="Lipase_GDXG_HIS_AS"/>
</dbReference>
<evidence type="ECO:0000256" key="1">
    <source>
        <dbReference type="ARBA" id="ARBA00010515"/>
    </source>
</evidence>
<organism evidence="5">
    <name type="scientific">Pseudomonas putida</name>
    <name type="common">Arthrobacter siderocapsulatus</name>
    <dbReference type="NCBI Taxonomy" id="303"/>
    <lineage>
        <taxon>Bacteria</taxon>
        <taxon>Pseudomonadati</taxon>
        <taxon>Pseudomonadota</taxon>
        <taxon>Gammaproteobacteria</taxon>
        <taxon>Pseudomonadales</taxon>
        <taxon>Pseudomonadaceae</taxon>
        <taxon>Pseudomonas</taxon>
    </lineage>
</organism>